<dbReference type="PANTHER" id="PTHR35526">
    <property type="entry name" value="ANTI-SIGMA-F FACTOR RSBW-RELATED"/>
    <property type="match status" value="1"/>
</dbReference>
<keyword evidence="1" id="KW-0723">Serine/threonine-protein kinase</keyword>
<dbReference type="PANTHER" id="PTHR35526:SF3">
    <property type="entry name" value="ANTI-SIGMA-F FACTOR RSBW"/>
    <property type="match status" value="1"/>
</dbReference>
<evidence type="ECO:0000313" key="4">
    <source>
        <dbReference type="Proteomes" id="UP001049518"/>
    </source>
</evidence>
<keyword evidence="1" id="KW-0418">Kinase</keyword>
<feature type="domain" description="Histidine kinase/HSP90-like ATPase" evidence="2">
    <location>
        <begin position="8"/>
        <end position="118"/>
    </location>
</feature>
<reference evidence="3" key="1">
    <citation type="submission" date="2020-07" db="EMBL/GenBank/DDBJ databases">
        <authorList>
            <person name="Tarantini F.S."/>
            <person name="Hong K.W."/>
            <person name="Chan K.G."/>
        </authorList>
    </citation>
    <scope>NUCLEOTIDE SEQUENCE</scope>
    <source>
        <strain evidence="3">32-07</strain>
    </source>
</reference>
<dbReference type="InterPro" id="IPR003594">
    <property type="entry name" value="HATPase_dom"/>
</dbReference>
<dbReference type="Gene3D" id="3.30.565.10">
    <property type="entry name" value="Histidine kinase-like ATPase, C-terminal domain"/>
    <property type="match status" value="1"/>
</dbReference>
<sequence>MSGVILAHEPESSAAAREFVRKAAADWPVDFDDLVIVVGELVGNAVLHTRGESIVVRAYELPAWYVVEVWDYSPRMPEPRTPDLAWESGRGLVVVAELAGEWGVRRLPAGGKAVFARWAR</sequence>
<dbReference type="Pfam" id="PF13581">
    <property type="entry name" value="HATPase_c_2"/>
    <property type="match status" value="1"/>
</dbReference>
<evidence type="ECO:0000256" key="1">
    <source>
        <dbReference type="ARBA" id="ARBA00022527"/>
    </source>
</evidence>
<dbReference type="Proteomes" id="UP001049518">
    <property type="component" value="Chromosome"/>
</dbReference>
<keyword evidence="3" id="KW-0547">Nucleotide-binding</keyword>
<dbReference type="InterPro" id="IPR036890">
    <property type="entry name" value="HATPase_C_sf"/>
</dbReference>
<gene>
    <name evidence="3" type="ORF">AGRA3207_002336</name>
</gene>
<evidence type="ECO:0000259" key="2">
    <source>
        <dbReference type="Pfam" id="PF13581"/>
    </source>
</evidence>
<protein>
    <submittedName>
        <fullName evidence="3">ATP-binding protein</fullName>
    </submittedName>
</protein>
<name>A0ABX8QRS1_9ACTN</name>
<dbReference type="RefSeq" id="WP_231334630.1">
    <property type="nucleotide sequence ID" value="NZ_CP059572.1"/>
</dbReference>
<keyword evidence="3" id="KW-0067">ATP-binding</keyword>
<accession>A0ABX8QRS1</accession>
<organism evidence="3 4">
    <name type="scientific">Actinomadura graeca</name>
    <dbReference type="NCBI Taxonomy" id="2750812"/>
    <lineage>
        <taxon>Bacteria</taxon>
        <taxon>Bacillati</taxon>
        <taxon>Actinomycetota</taxon>
        <taxon>Actinomycetes</taxon>
        <taxon>Streptosporangiales</taxon>
        <taxon>Thermomonosporaceae</taxon>
        <taxon>Actinomadura</taxon>
    </lineage>
</organism>
<dbReference type="SUPFAM" id="SSF55874">
    <property type="entry name" value="ATPase domain of HSP90 chaperone/DNA topoisomerase II/histidine kinase"/>
    <property type="match status" value="1"/>
</dbReference>
<keyword evidence="1" id="KW-0808">Transferase</keyword>
<dbReference type="InterPro" id="IPR050267">
    <property type="entry name" value="Anti-sigma-factor_SerPK"/>
</dbReference>
<keyword evidence="4" id="KW-1185">Reference proteome</keyword>
<dbReference type="CDD" id="cd16936">
    <property type="entry name" value="HATPase_RsbW-like"/>
    <property type="match status" value="1"/>
</dbReference>
<evidence type="ECO:0000313" key="3">
    <source>
        <dbReference type="EMBL" id="QXJ21478.1"/>
    </source>
</evidence>
<proteinExistence type="predicted"/>
<dbReference type="GO" id="GO:0005524">
    <property type="term" value="F:ATP binding"/>
    <property type="evidence" value="ECO:0007669"/>
    <property type="project" value="UniProtKB-KW"/>
</dbReference>
<dbReference type="EMBL" id="CP059572">
    <property type="protein sequence ID" value="QXJ21478.1"/>
    <property type="molecule type" value="Genomic_DNA"/>
</dbReference>